<gene>
    <name evidence="2" type="ORF">GMARGA_LOCUS8578</name>
</gene>
<sequence length="478" mass="54479">MSQNNINNESYNEFNNLEEELSENKADEVANQEVSGNFFLPVTSVTRKGISKRRPLETLSIPDATFKQAANLYVGLHYELCSNNVHFIKVYWQLPQNIIDKVGFYVDAIPDINKYLANIIQHFRKGNIADPKKNPENDVSNLLKALRILKEEDPTWFIANYYNIARMNKYRLALCLFIGVDEHRHSRLLAQALMLDKMTLLYTWVLNNLLTATNNLFPLTIFSDCDTGLGPAIEKFNARMLSTQCIESINAVTHKYVNSHSSLMRFFNRMQAMLVSELQKAEYRDYLKNLLYNIGSSASSQADTVDNDACIEDYLDKRQIAFKSLIGCVDPNNIIELWKVKHMNANTVSTNCIVLLQDQSHVNIIFDSHGISNSENFSISNNIQHSFVAMNTIQNLRSDDVNLNSKEIEDKISKQQIYGECSVLGQKLAALASEFNLMHISATLRGLIQQVEQANSILRNEQDSNSIQNLFQANARKR</sequence>
<dbReference type="Proteomes" id="UP000789901">
    <property type="component" value="Unassembled WGS sequence"/>
</dbReference>
<dbReference type="InterPro" id="IPR018289">
    <property type="entry name" value="MULE_transposase_dom"/>
</dbReference>
<name>A0ABN7UPZ9_GIGMA</name>
<protein>
    <submittedName>
        <fullName evidence="2">8456_t:CDS:1</fullName>
    </submittedName>
</protein>
<proteinExistence type="predicted"/>
<dbReference type="EMBL" id="CAJVQB010004440">
    <property type="protein sequence ID" value="CAG8635822.1"/>
    <property type="molecule type" value="Genomic_DNA"/>
</dbReference>
<dbReference type="Pfam" id="PF10551">
    <property type="entry name" value="MULE"/>
    <property type="match status" value="1"/>
</dbReference>
<comment type="caution">
    <text evidence="2">The sequence shown here is derived from an EMBL/GenBank/DDBJ whole genome shotgun (WGS) entry which is preliminary data.</text>
</comment>
<evidence type="ECO:0000313" key="3">
    <source>
        <dbReference type="Proteomes" id="UP000789901"/>
    </source>
</evidence>
<keyword evidence="3" id="KW-1185">Reference proteome</keyword>
<evidence type="ECO:0000259" key="1">
    <source>
        <dbReference type="Pfam" id="PF10551"/>
    </source>
</evidence>
<organism evidence="2 3">
    <name type="scientific">Gigaspora margarita</name>
    <dbReference type="NCBI Taxonomy" id="4874"/>
    <lineage>
        <taxon>Eukaryota</taxon>
        <taxon>Fungi</taxon>
        <taxon>Fungi incertae sedis</taxon>
        <taxon>Mucoromycota</taxon>
        <taxon>Glomeromycotina</taxon>
        <taxon>Glomeromycetes</taxon>
        <taxon>Diversisporales</taxon>
        <taxon>Gigasporaceae</taxon>
        <taxon>Gigaspora</taxon>
    </lineage>
</organism>
<accession>A0ABN7UPZ9</accession>
<dbReference type="PANTHER" id="PTHR47718">
    <property type="entry name" value="OS01G0519700 PROTEIN"/>
    <property type="match status" value="1"/>
</dbReference>
<reference evidence="2 3" key="1">
    <citation type="submission" date="2021-06" db="EMBL/GenBank/DDBJ databases">
        <authorList>
            <person name="Kallberg Y."/>
            <person name="Tangrot J."/>
            <person name="Rosling A."/>
        </authorList>
    </citation>
    <scope>NUCLEOTIDE SEQUENCE [LARGE SCALE GENOMIC DNA]</scope>
    <source>
        <strain evidence="2 3">120-4 pot B 10/14</strain>
    </source>
</reference>
<evidence type="ECO:0000313" key="2">
    <source>
        <dbReference type="EMBL" id="CAG8635822.1"/>
    </source>
</evidence>
<feature type="domain" description="MULE transposase" evidence="1">
    <location>
        <begin position="166"/>
        <end position="249"/>
    </location>
</feature>